<gene>
    <name evidence="1" type="ORF">E7203_07235</name>
</gene>
<reference evidence="1" key="1">
    <citation type="submission" date="2019-04" db="EMBL/GenBank/DDBJ databases">
        <title>Evolution of Biomass-Degrading Anaerobic Consortia Revealed by Metagenomics.</title>
        <authorList>
            <person name="Peng X."/>
        </authorList>
    </citation>
    <scope>NUCLEOTIDE SEQUENCE</scope>
    <source>
        <strain evidence="1">SIG242</strain>
    </source>
</reference>
<dbReference type="NCBIfam" id="NF033608">
    <property type="entry name" value="type_I_tox_Fst"/>
    <property type="match status" value="1"/>
</dbReference>
<dbReference type="Proteomes" id="UP000772151">
    <property type="component" value="Unassembled WGS sequence"/>
</dbReference>
<dbReference type="AlphaFoldDB" id="A0A927ZP56"/>
<evidence type="ECO:0000313" key="1">
    <source>
        <dbReference type="EMBL" id="MBE6085242.1"/>
    </source>
</evidence>
<organism evidence="1 2">
    <name type="scientific">Selenomonas ruminantium</name>
    <dbReference type="NCBI Taxonomy" id="971"/>
    <lineage>
        <taxon>Bacteria</taxon>
        <taxon>Bacillati</taxon>
        <taxon>Bacillota</taxon>
        <taxon>Negativicutes</taxon>
        <taxon>Selenomonadales</taxon>
        <taxon>Selenomonadaceae</taxon>
        <taxon>Selenomonas</taxon>
    </lineage>
</organism>
<sequence length="23" mass="2727">MRTVLIPLIVGILVELFSYWLNH</sequence>
<accession>A0A927ZP56</accession>
<evidence type="ECO:0000313" key="2">
    <source>
        <dbReference type="Proteomes" id="UP000772151"/>
    </source>
</evidence>
<protein>
    <submittedName>
        <fullName evidence="1">Type I toxin-antitoxin system Fst family toxin</fullName>
    </submittedName>
</protein>
<comment type="caution">
    <text evidence="1">The sequence shown here is derived from an EMBL/GenBank/DDBJ whole genome shotgun (WGS) entry which is preliminary data.</text>
</comment>
<dbReference type="EMBL" id="SVCA01000005">
    <property type="protein sequence ID" value="MBE6085242.1"/>
    <property type="molecule type" value="Genomic_DNA"/>
</dbReference>
<name>A0A927ZP56_SELRU</name>
<proteinExistence type="predicted"/>